<gene>
    <name evidence="1" type="ORF">SAMN05192560_1168</name>
</gene>
<sequence>MPILNIQPLNKRDQRITLENGSIIDISVRQIFNVNFYQEDAVIGHVTFESLSSLNNLELQPVYKLKEESLTHPALSTDATQLREAAITLYRTYTNGKILPNKDMLQKSH</sequence>
<keyword evidence="2" id="KW-1185">Reference proteome</keyword>
<dbReference type="AlphaFoldDB" id="A0A238ZB53"/>
<dbReference type="OrthoDB" id="8537513at2"/>
<reference evidence="2" key="1">
    <citation type="submission" date="2017-06" db="EMBL/GenBank/DDBJ databases">
        <authorList>
            <person name="Varghese N."/>
            <person name="Submissions S."/>
        </authorList>
    </citation>
    <scope>NUCLEOTIDE SEQUENCE [LARGE SCALE GENOMIC DNA]</scope>
    <source>
        <strain evidence="2">Ca-68</strain>
    </source>
</reference>
<evidence type="ECO:0000313" key="2">
    <source>
        <dbReference type="Proteomes" id="UP000198305"/>
    </source>
</evidence>
<evidence type="ECO:0000313" key="1">
    <source>
        <dbReference type="EMBL" id="SNR80289.1"/>
    </source>
</evidence>
<protein>
    <submittedName>
        <fullName evidence="1">Uncharacterized protein</fullName>
    </submittedName>
</protein>
<proteinExistence type="predicted"/>
<organism evidence="1 2">
    <name type="scientific">Methylobacillus rhizosphaerae</name>
    <dbReference type="NCBI Taxonomy" id="551994"/>
    <lineage>
        <taxon>Bacteria</taxon>
        <taxon>Pseudomonadati</taxon>
        <taxon>Pseudomonadota</taxon>
        <taxon>Betaproteobacteria</taxon>
        <taxon>Nitrosomonadales</taxon>
        <taxon>Methylophilaceae</taxon>
        <taxon>Methylobacillus</taxon>
    </lineage>
</organism>
<dbReference type="EMBL" id="FZOA01000004">
    <property type="protein sequence ID" value="SNR80289.1"/>
    <property type="molecule type" value="Genomic_DNA"/>
</dbReference>
<name>A0A238ZB53_9PROT</name>
<dbReference type="RefSeq" id="WP_089375284.1">
    <property type="nucleotide sequence ID" value="NZ_FZOA01000004.1"/>
</dbReference>
<accession>A0A238ZB53</accession>
<dbReference type="Proteomes" id="UP000198305">
    <property type="component" value="Unassembled WGS sequence"/>
</dbReference>